<evidence type="ECO:0000256" key="4">
    <source>
        <dbReference type="ARBA" id="ARBA00022884"/>
    </source>
</evidence>
<name>A0A6A6I2A9_9PLEO</name>
<dbReference type="GO" id="GO:0008312">
    <property type="term" value="F:7S RNA binding"/>
    <property type="evidence" value="ECO:0007669"/>
    <property type="project" value="UniProtKB-UniRule"/>
</dbReference>
<evidence type="ECO:0000256" key="1">
    <source>
        <dbReference type="ARBA" id="ARBA00004496"/>
    </source>
</evidence>
<dbReference type="SUPFAM" id="SSF54762">
    <property type="entry name" value="Signal recognition particle alu RNA binding heterodimer, SRP9/14"/>
    <property type="match status" value="1"/>
</dbReference>
<dbReference type="Gene3D" id="3.30.720.10">
    <property type="entry name" value="Signal recognition particle alu RNA binding heterodimer, srp9/1"/>
    <property type="match status" value="1"/>
</dbReference>
<reference evidence="9" key="1">
    <citation type="journal article" date="2020" name="Stud. Mycol.">
        <title>101 Dothideomycetes genomes: a test case for predicting lifestyles and emergence of pathogens.</title>
        <authorList>
            <person name="Haridas S."/>
            <person name="Albert R."/>
            <person name="Binder M."/>
            <person name="Bloem J."/>
            <person name="Labutti K."/>
            <person name="Salamov A."/>
            <person name="Andreopoulos B."/>
            <person name="Baker S."/>
            <person name="Barry K."/>
            <person name="Bills G."/>
            <person name="Bluhm B."/>
            <person name="Cannon C."/>
            <person name="Castanera R."/>
            <person name="Culley D."/>
            <person name="Daum C."/>
            <person name="Ezra D."/>
            <person name="Gonzalez J."/>
            <person name="Henrissat B."/>
            <person name="Kuo A."/>
            <person name="Liang C."/>
            <person name="Lipzen A."/>
            <person name="Lutzoni F."/>
            <person name="Magnuson J."/>
            <person name="Mondo S."/>
            <person name="Nolan M."/>
            <person name="Ohm R."/>
            <person name="Pangilinan J."/>
            <person name="Park H.-J."/>
            <person name="Ramirez L."/>
            <person name="Alfaro M."/>
            <person name="Sun H."/>
            <person name="Tritt A."/>
            <person name="Yoshinaga Y."/>
            <person name="Zwiers L.-H."/>
            <person name="Turgeon B."/>
            <person name="Goodwin S."/>
            <person name="Spatafora J."/>
            <person name="Crous P."/>
            <person name="Grigoriev I."/>
        </authorList>
    </citation>
    <scope>NUCLEOTIDE SEQUENCE</scope>
    <source>
        <strain evidence="9">CBS 122368</strain>
    </source>
</reference>
<keyword evidence="10" id="KW-1185">Reference proteome</keyword>
<comment type="subunit">
    <text evidence="7">Component of a fungal signal recognition particle (SRP) complex that consists of a 7SL RNA molecule (scR1) and at least six protein subunits: SRP72, SRP68, SRP54, SEC65, SRP21 and SRP14.</text>
</comment>
<feature type="region of interest" description="Disordered" evidence="8">
    <location>
        <begin position="116"/>
        <end position="144"/>
    </location>
</feature>
<keyword evidence="4 7" id="KW-0694">RNA-binding</keyword>
<evidence type="ECO:0000256" key="2">
    <source>
        <dbReference type="ARBA" id="ARBA00010349"/>
    </source>
</evidence>
<feature type="compositionally biased region" description="Basic and acidic residues" evidence="8">
    <location>
        <begin position="51"/>
        <end position="61"/>
    </location>
</feature>
<dbReference type="GO" id="GO:0005786">
    <property type="term" value="C:signal recognition particle, endoplasmic reticulum targeting"/>
    <property type="evidence" value="ECO:0007669"/>
    <property type="project" value="UniProtKB-UniRule"/>
</dbReference>
<evidence type="ECO:0000256" key="6">
    <source>
        <dbReference type="ARBA" id="ARBA00023274"/>
    </source>
</evidence>
<evidence type="ECO:0000256" key="7">
    <source>
        <dbReference type="RuleBase" id="RU368100"/>
    </source>
</evidence>
<organism evidence="9 10">
    <name type="scientific">Trematosphaeria pertusa</name>
    <dbReference type="NCBI Taxonomy" id="390896"/>
    <lineage>
        <taxon>Eukaryota</taxon>
        <taxon>Fungi</taxon>
        <taxon>Dikarya</taxon>
        <taxon>Ascomycota</taxon>
        <taxon>Pezizomycotina</taxon>
        <taxon>Dothideomycetes</taxon>
        <taxon>Pleosporomycetidae</taxon>
        <taxon>Pleosporales</taxon>
        <taxon>Massarineae</taxon>
        <taxon>Trematosphaeriaceae</taxon>
        <taxon>Trematosphaeria</taxon>
    </lineage>
</organism>
<keyword evidence="5 7" id="KW-0733">Signal recognition particle</keyword>
<keyword evidence="6 7" id="KW-0687">Ribonucleoprotein</keyword>
<sequence length="144" mass="16429">MTQEHLSNNEFFTQLANLFEHNRKKGHGSVYLTQKRMAFDTEGYPPSPTKVADDPLWDTHPENPLPIIIRASNNKSDKRPGTDRKDIDKIKLSTIVQPDQLDAFYVRYAEACRAGMSGLKKRDKKKGKKDKKKKKRGTAVETKG</sequence>
<proteinExistence type="inferred from homology"/>
<dbReference type="AlphaFoldDB" id="A0A6A6I2A9"/>
<dbReference type="RefSeq" id="XP_033679619.1">
    <property type="nucleotide sequence ID" value="XM_033829786.1"/>
</dbReference>
<keyword evidence="3 7" id="KW-0963">Cytoplasm</keyword>
<evidence type="ECO:0000256" key="8">
    <source>
        <dbReference type="SAM" id="MobiDB-lite"/>
    </source>
</evidence>
<dbReference type="GO" id="GO:0006614">
    <property type="term" value="P:SRP-dependent cotranslational protein targeting to membrane"/>
    <property type="evidence" value="ECO:0007669"/>
    <property type="project" value="UniProtKB-UniRule"/>
</dbReference>
<dbReference type="InterPro" id="IPR009018">
    <property type="entry name" value="Signal_recog_particle_SRP9/14"/>
</dbReference>
<protein>
    <recommendedName>
        <fullName evidence="7">Signal recognition particle subunit SRP14</fullName>
    </recommendedName>
    <alternativeName>
        <fullName evidence="7">Signal recognition particle 14 kDa protein</fullName>
    </alternativeName>
</protein>
<dbReference type="EMBL" id="ML987202">
    <property type="protein sequence ID" value="KAF2244615.1"/>
    <property type="molecule type" value="Genomic_DNA"/>
</dbReference>
<evidence type="ECO:0000256" key="5">
    <source>
        <dbReference type="ARBA" id="ARBA00023135"/>
    </source>
</evidence>
<comment type="subcellular location">
    <subcellularLocation>
        <location evidence="1 7">Cytoplasm</location>
    </subcellularLocation>
</comment>
<feature type="region of interest" description="Disordered" evidence="8">
    <location>
        <begin position="41"/>
        <end position="64"/>
    </location>
</feature>
<evidence type="ECO:0000256" key="3">
    <source>
        <dbReference type="ARBA" id="ARBA00022490"/>
    </source>
</evidence>
<comment type="similarity">
    <text evidence="2 7">Belongs to the SRP14 family.</text>
</comment>
<dbReference type="GeneID" id="54583116"/>
<comment type="function">
    <text evidence="7">Component of the signal recognition particle (SRP) complex, a ribonucleoprotein complex that mediates the cotranslational targeting of secretory and membrane proteins to the endoplasmic reticulum (ER).</text>
</comment>
<accession>A0A6A6I2A9</accession>
<gene>
    <name evidence="9" type="ORF">BU26DRAFT_522423</name>
</gene>
<dbReference type="OrthoDB" id="19209at2759"/>
<evidence type="ECO:0000313" key="10">
    <source>
        <dbReference type="Proteomes" id="UP000800094"/>
    </source>
</evidence>
<dbReference type="Proteomes" id="UP000800094">
    <property type="component" value="Unassembled WGS sequence"/>
</dbReference>
<dbReference type="PANTHER" id="PTHR12013">
    <property type="entry name" value="SIGNAL RECOGNITION PARTICLE 14 KD PROTEIN"/>
    <property type="match status" value="1"/>
</dbReference>
<dbReference type="GO" id="GO:0030942">
    <property type="term" value="F:endoplasmic reticulum signal peptide binding"/>
    <property type="evidence" value="ECO:0007669"/>
    <property type="project" value="UniProtKB-UniRule"/>
</dbReference>
<dbReference type="InterPro" id="IPR003210">
    <property type="entry name" value="Signal_recog_particle_SRP14"/>
</dbReference>
<dbReference type="Pfam" id="PF02290">
    <property type="entry name" value="SRP14"/>
    <property type="match status" value="1"/>
</dbReference>
<evidence type="ECO:0000313" key="9">
    <source>
        <dbReference type="EMBL" id="KAF2244615.1"/>
    </source>
</evidence>
<feature type="compositionally biased region" description="Basic residues" evidence="8">
    <location>
        <begin position="119"/>
        <end position="137"/>
    </location>
</feature>